<organism evidence="1 2">
    <name type="scientific">Molorchus minor</name>
    <dbReference type="NCBI Taxonomy" id="1323400"/>
    <lineage>
        <taxon>Eukaryota</taxon>
        <taxon>Metazoa</taxon>
        <taxon>Ecdysozoa</taxon>
        <taxon>Arthropoda</taxon>
        <taxon>Hexapoda</taxon>
        <taxon>Insecta</taxon>
        <taxon>Pterygota</taxon>
        <taxon>Neoptera</taxon>
        <taxon>Endopterygota</taxon>
        <taxon>Coleoptera</taxon>
        <taxon>Polyphaga</taxon>
        <taxon>Cucujiformia</taxon>
        <taxon>Chrysomeloidea</taxon>
        <taxon>Cerambycidae</taxon>
        <taxon>Lamiinae</taxon>
        <taxon>Monochamini</taxon>
        <taxon>Molorchus</taxon>
    </lineage>
</organism>
<keyword evidence="2" id="KW-1185">Reference proteome</keyword>
<dbReference type="InterPro" id="IPR011989">
    <property type="entry name" value="ARM-like"/>
</dbReference>
<dbReference type="InterPro" id="IPR030791">
    <property type="entry name" value="Rotatin"/>
</dbReference>
<dbReference type="Proteomes" id="UP001162164">
    <property type="component" value="Unassembled WGS sequence"/>
</dbReference>
<name>A0ABQ9IS42_9CUCU</name>
<accession>A0ABQ9IS42</accession>
<dbReference type="Gene3D" id="1.25.10.10">
    <property type="entry name" value="Leucine-rich Repeat Variant"/>
    <property type="match status" value="1"/>
</dbReference>
<dbReference type="PANTHER" id="PTHR31691">
    <property type="entry name" value="ROTATIN"/>
    <property type="match status" value="1"/>
</dbReference>
<sequence>MLWFFTEPSKKAKSPDEDIFGTSSLQTVLDSVRTPRSVVISGSKENLENKAPTINRRNVKNSTKTMDKYRINLLEEAYFGKVFPKKCHSDTSEDFEVSFVDSANNSLFAGAEICQILLHLYNIYDSHTDSKRRACVAAALTGLLCISKEAKRYALEKGLCQLAVSQLKEFHIRLSLESVDSLKRVSDRRRVCPILKEVGDIVSMLTNFMVNDETVKVELASLNLADVVHKLWVWFLAQNVYVADVLRMLYVYTAECVIACQSLTLTSPVAGSGPRKTLSNVSLLHTLVNLIVKEMEQVSKTHNMNVLEVSFNILHNSCDSLECRILLSKSNLFQSISRLHPAITKRQKPWENIELIWLAFIQTFTTYPEGQASVVKVADVLDLIITLASSTRPQNRLAAISGDFLNILNMKMTSGSKEEKNIVTVIMWALAANSQRAKIILKSAHLDVKLQNTIKHGQVIADAESKMSSDELEKMYYVLNMLRDGDKVR</sequence>
<reference evidence="1" key="1">
    <citation type="journal article" date="2023" name="Insect Mol. Biol.">
        <title>Genome sequencing provides insights into the evolution of gene families encoding plant cell wall-degrading enzymes in longhorned beetles.</title>
        <authorList>
            <person name="Shin N.R."/>
            <person name="Okamura Y."/>
            <person name="Kirsch R."/>
            <person name="Pauchet Y."/>
        </authorList>
    </citation>
    <scope>NUCLEOTIDE SEQUENCE</scope>
    <source>
        <strain evidence="1">MMC_N1</strain>
    </source>
</reference>
<dbReference type="EMBL" id="JAPWTJ010003235">
    <property type="protein sequence ID" value="KAJ8960099.1"/>
    <property type="molecule type" value="Genomic_DNA"/>
</dbReference>
<comment type="caution">
    <text evidence="1">The sequence shown here is derived from an EMBL/GenBank/DDBJ whole genome shotgun (WGS) entry which is preliminary data.</text>
</comment>
<dbReference type="PANTHER" id="PTHR31691:SF1">
    <property type="entry name" value="ROTATIN"/>
    <property type="match status" value="1"/>
</dbReference>
<evidence type="ECO:0000313" key="1">
    <source>
        <dbReference type="EMBL" id="KAJ8960099.1"/>
    </source>
</evidence>
<proteinExistence type="predicted"/>
<dbReference type="InterPro" id="IPR016024">
    <property type="entry name" value="ARM-type_fold"/>
</dbReference>
<gene>
    <name evidence="1" type="ORF">NQ317_012331</name>
</gene>
<evidence type="ECO:0000313" key="2">
    <source>
        <dbReference type="Proteomes" id="UP001162164"/>
    </source>
</evidence>
<dbReference type="SUPFAM" id="SSF48371">
    <property type="entry name" value="ARM repeat"/>
    <property type="match status" value="1"/>
</dbReference>
<protein>
    <submittedName>
        <fullName evidence="1">Uncharacterized protein</fullName>
    </submittedName>
</protein>